<dbReference type="HAMAP" id="MF_00484">
    <property type="entry name" value="Glycogen_synth"/>
    <property type="match status" value="1"/>
</dbReference>
<dbReference type="GO" id="GO:0005978">
    <property type="term" value="P:glycogen biosynthetic process"/>
    <property type="evidence" value="ECO:0007669"/>
    <property type="project" value="UniProtKB-UniRule"/>
</dbReference>
<dbReference type="Gene3D" id="3.40.50.2000">
    <property type="entry name" value="Glycogen Phosphorylase B"/>
    <property type="match status" value="2"/>
</dbReference>
<dbReference type="InterPro" id="IPR011835">
    <property type="entry name" value="GS/SS"/>
</dbReference>
<dbReference type="NCBIfam" id="NF001898">
    <property type="entry name" value="PRK00654.1-1"/>
    <property type="match status" value="1"/>
</dbReference>
<dbReference type="UniPathway" id="UPA00164"/>
<evidence type="ECO:0000256" key="4">
    <source>
        <dbReference type="ARBA" id="ARBA00022676"/>
    </source>
</evidence>
<dbReference type="PANTHER" id="PTHR45825">
    <property type="entry name" value="GRANULE-BOUND STARCH SYNTHASE 1, CHLOROPLASTIC/AMYLOPLASTIC"/>
    <property type="match status" value="1"/>
</dbReference>
<dbReference type="EMBL" id="CACRUE010000022">
    <property type="protein sequence ID" value="VYT90238.1"/>
    <property type="molecule type" value="Genomic_DNA"/>
</dbReference>
<keyword evidence="6 7" id="KW-0320">Glycogen biosynthesis</keyword>
<keyword evidence="4 7" id="KW-0328">Glycosyltransferase</keyword>
<dbReference type="NCBIfam" id="TIGR02095">
    <property type="entry name" value="glgA"/>
    <property type="match status" value="1"/>
</dbReference>
<protein>
    <recommendedName>
        <fullName evidence="7">Glycogen synthase</fullName>
        <ecNumber evidence="7">2.4.1.21</ecNumber>
    </recommendedName>
    <alternativeName>
        <fullName evidence="7">Starch [bacterial glycogen] synthase</fullName>
    </alternativeName>
</protein>
<dbReference type="RefSeq" id="WP_024037792.1">
    <property type="nucleotide sequence ID" value="NZ_CACRUE010000022.1"/>
</dbReference>
<evidence type="ECO:0000259" key="8">
    <source>
        <dbReference type="Pfam" id="PF00534"/>
    </source>
</evidence>
<organism evidence="10">
    <name type="scientific">Intestinibacter bartlettii</name>
    <dbReference type="NCBI Taxonomy" id="261299"/>
    <lineage>
        <taxon>Bacteria</taxon>
        <taxon>Bacillati</taxon>
        <taxon>Bacillota</taxon>
        <taxon>Clostridia</taxon>
        <taxon>Peptostreptococcales</taxon>
        <taxon>Peptostreptococcaceae</taxon>
        <taxon>Intestinibacter</taxon>
    </lineage>
</organism>
<dbReference type="InterPro" id="IPR013534">
    <property type="entry name" value="Starch_synth_cat_dom"/>
</dbReference>
<evidence type="ECO:0000256" key="3">
    <source>
        <dbReference type="ARBA" id="ARBA00010281"/>
    </source>
</evidence>
<sequence length="478" mass="54839">MKVLYVTAECWPFAKTGGLGDVAYALPKALKKEGVDVRVMMPKYSTIPTYLKDRLKKVGEFSVDVSWRSQYCGVEQLELDGVTFYFIDNEYYFKRDVEQSIYGHGDDAERFVFFTNAVLKSIDKLGFYPDVININDWHTGMLPLYLKEKYAHLPKYSHIKTMYTIHNLQYQGIFSSDILGDILDIDFRHFNNGDIEYHGQINFMKAGINFADKVSTVSPSYAGEIKTEFYGNTLDGLIRANEYKLVGILNGIDYDINNPQTDQNLFVNYDINSLDKKVQNKIELQKLLKLEVNPNIPMVGIVSRLVSQKGLDLISFMMPEIVNENLQLVVLGTGENQYQSMFHYYDSHYPSKVSANITFDSALAQQIYAASDIFLMPSLFEPCGIGQMIAMRYGTLPIVRETGGLKDTVNPYNQYTHEGNGFSFSNYNAHEMFFTLQKAVRLYHEDRNTWNILVRNAMNTDDSWSKSAKEYIKVYKSL</sequence>
<evidence type="ECO:0000256" key="7">
    <source>
        <dbReference type="HAMAP-Rule" id="MF_00484"/>
    </source>
</evidence>
<feature type="binding site" evidence="7">
    <location>
        <position position="15"/>
    </location>
    <ligand>
        <name>ADP-alpha-D-glucose</name>
        <dbReference type="ChEBI" id="CHEBI:57498"/>
    </ligand>
</feature>
<dbReference type="EC" id="2.4.1.21" evidence="7"/>
<comment type="catalytic activity">
    <reaction evidence="1 7">
        <text>[(1-&gt;4)-alpha-D-glucosyl](n) + ADP-alpha-D-glucose = [(1-&gt;4)-alpha-D-glucosyl](n+1) + ADP + H(+)</text>
        <dbReference type="Rhea" id="RHEA:18189"/>
        <dbReference type="Rhea" id="RHEA-COMP:9584"/>
        <dbReference type="Rhea" id="RHEA-COMP:9587"/>
        <dbReference type="ChEBI" id="CHEBI:15378"/>
        <dbReference type="ChEBI" id="CHEBI:15444"/>
        <dbReference type="ChEBI" id="CHEBI:57498"/>
        <dbReference type="ChEBI" id="CHEBI:456216"/>
        <dbReference type="EC" id="2.4.1.21"/>
    </reaction>
</comment>
<evidence type="ECO:0000256" key="5">
    <source>
        <dbReference type="ARBA" id="ARBA00022679"/>
    </source>
</evidence>
<name>A0A6N3AJ03_9FIRM</name>
<comment type="function">
    <text evidence="2 7">Synthesizes alpha-1,4-glucan chains using ADP-glucose.</text>
</comment>
<dbReference type="SUPFAM" id="SSF53756">
    <property type="entry name" value="UDP-Glycosyltransferase/glycogen phosphorylase"/>
    <property type="match status" value="1"/>
</dbReference>
<dbReference type="Pfam" id="PF08323">
    <property type="entry name" value="Glyco_transf_5"/>
    <property type="match status" value="1"/>
</dbReference>
<evidence type="ECO:0000256" key="6">
    <source>
        <dbReference type="ARBA" id="ARBA00023056"/>
    </source>
</evidence>
<comment type="pathway">
    <text evidence="7">Glycan biosynthesis; glycogen biosynthesis.</text>
</comment>
<evidence type="ECO:0000313" key="10">
    <source>
        <dbReference type="EMBL" id="VYT90238.1"/>
    </source>
</evidence>
<dbReference type="Pfam" id="PF00534">
    <property type="entry name" value="Glycos_transf_1"/>
    <property type="match status" value="1"/>
</dbReference>
<comment type="similarity">
    <text evidence="3 7">Belongs to the glycosyltransferase 1 family. Bacterial/plant glycogen synthase subfamily.</text>
</comment>
<dbReference type="PANTHER" id="PTHR45825:SF11">
    <property type="entry name" value="ALPHA AMYLASE DOMAIN-CONTAINING PROTEIN"/>
    <property type="match status" value="1"/>
</dbReference>
<dbReference type="GO" id="GO:0009011">
    <property type="term" value="F:alpha-1,4-glucan glucosyltransferase (ADP-glucose donor) activity"/>
    <property type="evidence" value="ECO:0007669"/>
    <property type="project" value="UniProtKB-UniRule"/>
</dbReference>
<accession>A0A6N3AJ03</accession>
<evidence type="ECO:0000256" key="1">
    <source>
        <dbReference type="ARBA" id="ARBA00001478"/>
    </source>
</evidence>
<reference evidence="10" key="1">
    <citation type="submission" date="2019-11" db="EMBL/GenBank/DDBJ databases">
        <authorList>
            <person name="Feng L."/>
        </authorList>
    </citation>
    <scope>NUCLEOTIDE SEQUENCE</scope>
    <source>
        <strain evidence="10">IbartlettiiLFYP30</strain>
    </source>
</reference>
<gene>
    <name evidence="7 10" type="primary">glgA</name>
    <name evidence="10" type="ORF">IBLFYP30_01277</name>
</gene>
<evidence type="ECO:0000256" key="2">
    <source>
        <dbReference type="ARBA" id="ARBA00002764"/>
    </source>
</evidence>
<dbReference type="GO" id="GO:0004373">
    <property type="term" value="F:alpha-1,4-glucan glucosyltransferase (UDP-glucose donor) activity"/>
    <property type="evidence" value="ECO:0007669"/>
    <property type="project" value="InterPro"/>
</dbReference>
<dbReference type="AlphaFoldDB" id="A0A6N3AJ03"/>
<dbReference type="CDD" id="cd03791">
    <property type="entry name" value="GT5_Glycogen_synthase_DULL1-like"/>
    <property type="match status" value="1"/>
</dbReference>
<feature type="domain" description="Glycosyl transferase family 1" evidence="8">
    <location>
        <begin position="293"/>
        <end position="443"/>
    </location>
</feature>
<keyword evidence="5 7" id="KW-0808">Transferase</keyword>
<proteinExistence type="inferred from homology"/>
<feature type="domain" description="Starch synthase catalytic" evidence="9">
    <location>
        <begin position="2"/>
        <end position="239"/>
    </location>
</feature>
<dbReference type="InterPro" id="IPR001296">
    <property type="entry name" value="Glyco_trans_1"/>
</dbReference>
<evidence type="ECO:0000259" key="9">
    <source>
        <dbReference type="Pfam" id="PF08323"/>
    </source>
</evidence>